<evidence type="ECO:0000256" key="2">
    <source>
        <dbReference type="SAM" id="MobiDB-lite"/>
    </source>
</evidence>
<feature type="compositionally biased region" description="Polar residues" evidence="2">
    <location>
        <begin position="96"/>
        <end position="106"/>
    </location>
</feature>
<dbReference type="eggNOG" id="KOG3604">
    <property type="taxonomic scope" value="Eukaryota"/>
</dbReference>
<feature type="region of interest" description="Disordered" evidence="2">
    <location>
        <begin position="157"/>
        <end position="299"/>
    </location>
</feature>
<dbReference type="EMBL" id="KB103234">
    <property type="protein sequence ID" value="ELK34152.1"/>
    <property type="molecule type" value="Genomic_DNA"/>
</dbReference>
<protein>
    <recommendedName>
        <fullName evidence="1">Pecanex-like protein</fullName>
    </recommendedName>
</protein>
<sequence>MSSRCARTTNSPVINPHTHCAPWGKLVFLALPPNAVTVILYCSSVTVFFAIIKLVSYRLHLMFDEGEAIQRRPSGKREKCSKHRETHSEHTPSHKAPSNNQLTSNGKKGEADRNCCTPPLRCGSQGQNSGSHRSSGLLELPAQETVEDLKGVILAEDQPVAPVSPTPPGVKTDSSPPSKAPVPGARTLPAVPAEPGVAGRADRGRGGGGRGQPPLRHRSEGGLEEAASPRTGVSYQPWGSENSVLTPEPGNDAQGSARGQLESLSRSWPQCHAIITNPGYLPGDPSRQADPPLNPQGDVSEGEVAVTLIDTSEPGDLHEPIKIVITMSSARGSMTDLDSSLHLQGVGPRRTGPPHVEQSVPIITLELSEDGDQRAPERWMVEAPSAQRTGWESGDQGNATEARSPSLGRPWDSAPPEGERGRVGPASLDPSSCKSSQEKRHARVLSMDSGTEVFLSRSHAEVGHEKERAMPTSKSDLEAKEGQTPNESNFLEFVSLLESISTAKVGAPGRRRGPPEPGKDGGLPGDNGSQERKNEIPESGRSAKHGKPDVQSQELASPSPARTEPAKVTALFQGNRQRRIIYRVTSQQDSSVLQVISGPETSMQEESSGDAMHVFIDEHDLTSNESCPGKRFLNASDLVGSCFVFP</sequence>
<comment type="similarity">
    <text evidence="1">Belongs to the pecanex family.</text>
</comment>
<feature type="compositionally biased region" description="Polar residues" evidence="2">
    <location>
        <begin position="124"/>
        <end position="134"/>
    </location>
</feature>
<feature type="region of interest" description="Disordered" evidence="2">
    <location>
        <begin position="504"/>
        <end position="567"/>
    </location>
</feature>
<dbReference type="InterPro" id="IPR039797">
    <property type="entry name" value="Pecanex"/>
</dbReference>
<dbReference type="PANTHER" id="PTHR12372">
    <property type="entry name" value="PECANEX"/>
    <property type="match status" value="1"/>
</dbReference>
<feature type="compositionally biased region" description="Basic and acidic residues" evidence="2">
    <location>
        <begin position="458"/>
        <end position="481"/>
    </location>
</feature>
<dbReference type="GO" id="GO:0016020">
    <property type="term" value="C:membrane"/>
    <property type="evidence" value="ECO:0007669"/>
    <property type="project" value="UniProtKB-SubCell"/>
</dbReference>
<keyword evidence="4" id="KW-1185">Reference proteome</keyword>
<feature type="compositionally biased region" description="Polar residues" evidence="2">
    <location>
        <begin position="386"/>
        <end position="403"/>
    </location>
</feature>
<feature type="compositionally biased region" description="Basic and acidic residues" evidence="2">
    <location>
        <begin position="529"/>
        <end position="538"/>
    </location>
</feature>
<name>L5M742_MYODS</name>
<dbReference type="Proteomes" id="UP000010556">
    <property type="component" value="Unassembled WGS sequence"/>
</dbReference>
<proteinExistence type="inferred from homology"/>
<comment type="subcellular location">
    <subcellularLocation>
        <location evidence="1">Membrane</location>
        <topology evidence="1">Multi-pass membrane protein</topology>
    </subcellularLocation>
</comment>
<keyword evidence="1" id="KW-0472">Membrane</keyword>
<dbReference type="AlphaFoldDB" id="L5M742"/>
<gene>
    <name evidence="3" type="ORF">MDA_GLEAN10004611</name>
</gene>
<evidence type="ECO:0000256" key="1">
    <source>
        <dbReference type="RuleBase" id="RU367089"/>
    </source>
</evidence>
<keyword evidence="1" id="KW-1133">Transmembrane helix</keyword>
<feature type="region of interest" description="Disordered" evidence="2">
    <location>
        <begin position="382"/>
        <end position="486"/>
    </location>
</feature>
<reference evidence="4" key="1">
    <citation type="journal article" date="2013" name="Science">
        <title>Comparative analysis of bat genomes provides insight into the evolution of flight and immunity.</title>
        <authorList>
            <person name="Zhang G."/>
            <person name="Cowled C."/>
            <person name="Shi Z."/>
            <person name="Huang Z."/>
            <person name="Bishop-Lilly K.A."/>
            <person name="Fang X."/>
            <person name="Wynne J.W."/>
            <person name="Xiong Z."/>
            <person name="Baker M.L."/>
            <person name="Zhao W."/>
            <person name="Tachedjian M."/>
            <person name="Zhu Y."/>
            <person name="Zhou P."/>
            <person name="Jiang X."/>
            <person name="Ng J."/>
            <person name="Yang L."/>
            <person name="Wu L."/>
            <person name="Xiao J."/>
            <person name="Feng Y."/>
            <person name="Chen Y."/>
            <person name="Sun X."/>
            <person name="Zhang Y."/>
            <person name="Marsh G.A."/>
            <person name="Crameri G."/>
            <person name="Broder C.C."/>
            <person name="Frey K.G."/>
            <person name="Wang L.F."/>
            <person name="Wang J."/>
        </authorList>
    </citation>
    <scope>NUCLEOTIDE SEQUENCE [LARGE SCALE GENOMIC DNA]</scope>
</reference>
<feature type="compositionally biased region" description="Polar residues" evidence="2">
    <location>
        <begin position="231"/>
        <end position="245"/>
    </location>
</feature>
<feature type="region of interest" description="Disordered" evidence="2">
    <location>
        <begin position="70"/>
        <end position="135"/>
    </location>
</feature>
<comment type="caution">
    <text evidence="1">Lacks conserved residue(s) required for the propagation of feature annotation.</text>
</comment>
<evidence type="ECO:0000313" key="3">
    <source>
        <dbReference type="EMBL" id="ELK34152.1"/>
    </source>
</evidence>
<accession>L5M742</accession>
<organism evidence="3 4">
    <name type="scientific">Myotis davidii</name>
    <name type="common">David's myotis</name>
    <dbReference type="NCBI Taxonomy" id="225400"/>
    <lineage>
        <taxon>Eukaryota</taxon>
        <taxon>Metazoa</taxon>
        <taxon>Chordata</taxon>
        <taxon>Craniata</taxon>
        <taxon>Vertebrata</taxon>
        <taxon>Euteleostomi</taxon>
        <taxon>Mammalia</taxon>
        <taxon>Eutheria</taxon>
        <taxon>Laurasiatheria</taxon>
        <taxon>Chiroptera</taxon>
        <taxon>Yangochiroptera</taxon>
        <taxon>Vespertilionidae</taxon>
        <taxon>Myotis</taxon>
    </lineage>
</organism>
<feature type="transmembrane region" description="Helical" evidence="1">
    <location>
        <begin position="35"/>
        <end position="55"/>
    </location>
</feature>
<keyword evidence="1" id="KW-0812">Transmembrane</keyword>
<evidence type="ECO:0000313" key="4">
    <source>
        <dbReference type="Proteomes" id="UP000010556"/>
    </source>
</evidence>
<dbReference type="PANTHER" id="PTHR12372:SF5">
    <property type="entry name" value="PECANEX-LIKE PROTEIN 2"/>
    <property type="match status" value="1"/>
</dbReference>